<feature type="domain" description="S100/CaBP-9k-type calcium binding subdomain" evidence="1">
    <location>
        <begin position="61"/>
        <end position="101"/>
    </location>
</feature>
<gene>
    <name evidence="2" type="ORF">scyTo_0025033</name>
</gene>
<feature type="non-terminal residue" evidence="2">
    <location>
        <position position="101"/>
    </location>
</feature>
<dbReference type="SMART" id="SM01394">
    <property type="entry name" value="S_100"/>
    <property type="match status" value="1"/>
</dbReference>
<evidence type="ECO:0000313" key="3">
    <source>
        <dbReference type="Proteomes" id="UP000288216"/>
    </source>
</evidence>
<organism evidence="2 3">
    <name type="scientific">Scyliorhinus torazame</name>
    <name type="common">Cloudy catshark</name>
    <name type="synonym">Catulus torazame</name>
    <dbReference type="NCBI Taxonomy" id="75743"/>
    <lineage>
        <taxon>Eukaryota</taxon>
        <taxon>Metazoa</taxon>
        <taxon>Chordata</taxon>
        <taxon>Craniata</taxon>
        <taxon>Vertebrata</taxon>
        <taxon>Chondrichthyes</taxon>
        <taxon>Elasmobranchii</taxon>
        <taxon>Galeomorphii</taxon>
        <taxon>Galeoidea</taxon>
        <taxon>Carcharhiniformes</taxon>
        <taxon>Scyliorhinidae</taxon>
        <taxon>Scyliorhinus</taxon>
    </lineage>
</organism>
<dbReference type="EMBL" id="BFAA01068070">
    <property type="protein sequence ID" value="GCB84292.1"/>
    <property type="molecule type" value="Genomic_DNA"/>
</dbReference>
<protein>
    <recommendedName>
        <fullName evidence="1">S100/CaBP-9k-type calcium binding subdomain domain-containing protein</fullName>
    </recommendedName>
</protein>
<accession>A0A401QG26</accession>
<dbReference type="Gene3D" id="1.10.238.10">
    <property type="entry name" value="EF-hand"/>
    <property type="match status" value="1"/>
</dbReference>
<dbReference type="Pfam" id="PF01023">
    <property type="entry name" value="S_100"/>
    <property type="match status" value="1"/>
</dbReference>
<dbReference type="OrthoDB" id="26525at2759"/>
<sequence length="101" mass="11643">MVQEVVFFGKLSCQKEMEFKLSKFFQPRVCEGWTGATIRDHTSGQKLEQEQPPTMTAPTKTEVAMQNLMDVFYQYVEGDKCTLTRAQMKSLVDTELNQLIK</sequence>
<evidence type="ECO:0000259" key="1">
    <source>
        <dbReference type="SMART" id="SM01394"/>
    </source>
</evidence>
<reference evidence="2 3" key="1">
    <citation type="journal article" date="2018" name="Nat. Ecol. Evol.">
        <title>Shark genomes provide insights into elasmobranch evolution and the origin of vertebrates.</title>
        <authorList>
            <person name="Hara Y"/>
            <person name="Yamaguchi K"/>
            <person name="Onimaru K"/>
            <person name="Kadota M"/>
            <person name="Koyanagi M"/>
            <person name="Keeley SD"/>
            <person name="Tatsumi K"/>
            <person name="Tanaka K"/>
            <person name="Motone F"/>
            <person name="Kageyama Y"/>
            <person name="Nozu R"/>
            <person name="Adachi N"/>
            <person name="Nishimura O"/>
            <person name="Nakagawa R"/>
            <person name="Tanegashima C"/>
            <person name="Kiyatake I"/>
            <person name="Matsumoto R"/>
            <person name="Murakumo K"/>
            <person name="Nishida K"/>
            <person name="Terakita A"/>
            <person name="Kuratani S"/>
            <person name="Sato K"/>
            <person name="Hyodo S Kuraku.S."/>
        </authorList>
    </citation>
    <scope>NUCLEOTIDE SEQUENCE [LARGE SCALE GENOMIC DNA]</scope>
</reference>
<keyword evidence="3" id="KW-1185">Reference proteome</keyword>
<proteinExistence type="predicted"/>
<dbReference type="InterPro" id="IPR013787">
    <property type="entry name" value="S100_Ca-bd_sub"/>
</dbReference>
<comment type="caution">
    <text evidence="2">The sequence shown here is derived from an EMBL/GenBank/DDBJ whole genome shotgun (WGS) entry which is preliminary data.</text>
</comment>
<name>A0A401QG26_SCYTO</name>
<dbReference type="Proteomes" id="UP000288216">
    <property type="component" value="Unassembled WGS sequence"/>
</dbReference>
<evidence type="ECO:0000313" key="2">
    <source>
        <dbReference type="EMBL" id="GCB84292.1"/>
    </source>
</evidence>
<dbReference type="AlphaFoldDB" id="A0A401QG26"/>